<dbReference type="EMBL" id="JF429416">
    <property type="protein sequence ID" value="AEQ20585.1"/>
    <property type="molecule type" value="Genomic_DNA"/>
</dbReference>
<feature type="domain" description="Glycerol-3-phosphate dehydrogenase NAD-dependent N-terminal" evidence="18">
    <location>
        <begin position="7"/>
        <end position="161"/>
    </location>
</feature>
<keyword evidence="3 13" id="KW-0521">NADP</keyword>
<dbReference type="PROSITE" id="PS00957">
    <property type="entry name" value="NAD_G3PDH"/>
    <property type="match status" value="1"/>
</dbReference>
<evidence type="ECO:0000256" key="11">
    <source>
        <dbReference type="ARBA" id="ARBA00069372"/>
    </source>
</evidence>
<feature type="binding site" evidence="15">
    <location>
        <position position="110"/>
    </location>
    <ligand>
        <name>substrate</name>
    </ligand>
</feature>
<reference evidence="20" key="2">
    <citation type="journal article" date="2011" name="J. Bacteriol.">
        <title>Long-chain N-acyl amino acid synthases are linked to the putative PEP-CTERM/exosortase protein-sorting system in Gram-negative bacteria.</title>
        <authorList>
            <person name="Craig J.W."/>
            <person name="Cherry M.A."/>
            <person name="Brady S.F."/>
        </authorList>
    </citation>
    <scope>NUCLEOTIDE SEQUENCE</scope>
</reference>
<dbReference type="PANTHER" id="PTHR11728:SF1">
    <property type="entry name" value="GLYCEROL-3-PHOSPHATE DEHYDROGENASE [NAD(+)] 2, CHLOROPLASTIC"/>
    <property type="match status" value="1"/>
</dbReference>
<dbReference type="GO" id="GO:0006650">
    <property type="term" value="P:glycerophospholipid metabolic process"/>
    <property type="evidence" value="ECO:0007669"/>
    <property type="project" value="UniProtKB-UniRule"/>
</dbReference>
<feature type="binding site" evidence="13">
    <location>
        <position position="110"/>
    </location>
    <ligand>
        <name>sn-glycerol 3-phosphate</name>
        <dbReference type="ChEBI" id="CHEBI:57597"/>
    </ligand>
</feature>
<feature type="binding site" evidence="13">
    <location>
        <position position="258"/>
    </location>
    <ligand>
        <name>sn-glycerol 3-phosphate</name>
        <dbReference type="ChEBI" id="CHEBI:57597"/>
    </ligand>
</feature>
<dbReference type="UniPathway" id="UPA00940"/>
<evidence type="ECO:0000256" key="9">
    <source>
        <dbReference type="ARBA" id="ARBA00052716"/>
    </source>
</evidence>
<evidence type="ECO:0000256" key="2">
    <source>
        <dbReference type="ARBA" id="ARBA00022516"/>
    </source>
</evidence>
<keyword evidence="8 13" id="KW-1208">Phospholipid metabolism</keyword>
<evidence type="ECO:0000259" key="18">
    <source>
        <dbReference type="Pfam" id="PF01210"/>
    </source>
</evidence>
<feature type="active site" description="Proton acceptor" evidence="13 14">
    <location>
        <position position="195"/>
    </location>
</feature>
<comment type="catalytic activity">
    <reaction evidence="9">
        <text>sn-glycerol 3-phosphate + NADP(+) = dihydroxyacetone phosphate + NADPH + H(+)</text>
        <dbReference type="Rhea" id="RHEA:11096"/>
        <dbReference type="ChEBI" id="CHEBI:15378"/>
        <dbReference type="ChEBI" id="CHEBI:57597"/>
        <dbReference type="ChEBI" id="CHEBI:57642"/>
        <dbReference type="ChEBI" id="CHEBI:57783"/>
        <dbReference type="ChEBI" id="CHEBI:58349"/>
        <dbReference type="EC" id="1.1.1.94"/>
    </reaction>
    <physiologicalReaction direction="right-to-left" evidence="9">
        <dbReference type="Rhea" id="RHEA:11098"/>
    </physiologicalReaction>
</comment>
<feature type="binding site" evidence="13">
    <location>
        <position position="14"/>
    </location>
    <ligand>
        <name>NADPH</name>
        <dbReference type="ChEBI" id="CHEBI:57783"/>
    </ligand>
</feature>
<dbReference type="PANTHER" id="PTHR11728">
    <property type="entry name" value="GLYCEROL-3-PHOSPHATE DEHYDROGENASE"/>
    <property type="match status" value="1"/>
</dbReference>
<dbReference type="GO" id="GO:0046167">
    <property type="term" value="P:glycerol-3-phosphate biosynthetic process"/>
    <property type="evidence" value="ECO:0007669"/>
    <property type="project" value="UniProtKB-UniRule"/>
</dbReference>
<evidence type="ECO:0000256" key="10">
    <source>
        <dbReference type="ARBA" id="ARBA00066687"/>
    </source>
</evidence>
<feature type="domain" description="Glycerol-3-phosphate dehydrogenase NAD-dependent C-terminal" evidence="19">
    <location>
        <begin position="184"/>
        <end position="323"/>
    </location>
</feature>
<feature type="binding site" evidence="13">
    <location>
        <position position="142"/>
    </location>
    <ligand>
        <name>sn-glycerol 3-phosphate</name>
        <dbReference type="ChEBI" id="CHEBI:57597"/>
    </ligand>
</feature>
<dbReference type="InterPro" id="IPR013328">
    <property type="entry name" value="6PGD_dom2"/>
</dbReference>
<dbReference type="InterPro" id="IPR008927">
    <property type="entry name" value="6-PGluconate_DH-like_C_sf"/>
</dbReference>
<keyword evidence="7 13" id="KW-0594">Phospholipid biosynthesis</keyword>
<keyword evidence="2 13" id="KW-0444">Lipid biosynthesis</keyword>
<comment type="similarity">
    <text evidence="1 13 17">Belongs to the NAD-dependent glycerol-3-phosphate dehydrogenase family.</text>
</comment>
<dbReference type="PRINTS" id="PR00077">
    <property type="entry name" value="GPDHDRGNASE"/>
</dbReference>
<keyword evidence="13" id="KW-0547">Nucleotide-binding</keyword>
<comment type="subcellular location">
    <subcellularLocation>
        <location evidence="13">Cytoplasm</location>
    </subcellularLocation>
</comment>
<evidence type="ECO:0000256" key="13">
    <source>
        <dbReference type="HAMAP-Rule" id="MF_00394"/>
    </source>
</evidence>
<evidence type="ECO:0000256" key="15">
    <source>
        <dbReference type="PIRSR" id="PIRSR000114-2"/>
    </source>
</evidence>
<dbReference type="Gene3D" id="3.40.50.720">
    <property type="entry name" value="NAD(P)-binding Rossmann-like Domain"/>
    <property type="match status" value="1"/>
</dbReference>
<evidence type="ECO:0000259" key="19">
    <source>
        <dbReference type="Pfam" id="PF07479"/>
    </source>
</evidence>
<reference evidence="20" key="1">
    <citation type="journal article" date="2004" name="Appl. Environ. Microbiol.">
        <title>Long-chain N-acyltyrosine synthases from environmental DNA.</title>
        <authorList>
            <person name="Brady S.F."/>
            <person name="Chao C.J."/>
            <person name="Clardy J."/>
        </authorList>
    </citation>
    <scope>NUCLEOTIDE SEQUENCE</scope>
</reference>
<feature type="binding site" evidence="13">
    <location>
        <position position="15"/>
    </location>
    <ligand>
        <name>NADPH</name>
        <dbReference type="ChEBI" id="CHEBI:57783"/>
    </ligand>
</feature>
<feature type="binding site" evidence="13">
    <location>
        <position position="248"/>
    </location>
    <ligand>
        <name>sn-glycerol 3-phosphate</name>
        <dbReference type="ChEBI" id="CHEBI:57597"/>
    </ligand>
</feature>
<feature type="binding site" evidence="13">
    <location>
        <position position="110"/>
    </location>
    <ligand>
        <name>NADPH</name>
        <dbReference type="ChEBI" id="CHEBI:57783"/>
    </ligand>
</feature>
<dbReference type="EC" id="1.1.1.94" evidence="10 13"/>
<keyword evidence="5 13" id="KW-0520">NAD</keyword>
<dbReference type="PIRSF" id="PIRSF000114">
    <property type="entry name" value="Glycerol-3-P_dh"/>
    <property type="match status" value="1"/>
</dbReference>
<comment type="function">
    <text evidence="13">Catalyzes the reduction of the glycolytic intermediate dihydroxyacetone phosphate (DHAP) to sn-glycerol 3-phosphate (G3P), the key precursor for phospholipid synthesis.</text>
</comment>
<evidence type="ECO:0000256" key="4">
    <source>
        <dbReference type="ARBA" id="ARBA00023002"/>
    </source>
</evidence>
<dbReference type="FunFam" id="1.10.1040.10:FF:000001">
    <property type="entry name" value="Glycerol-3-phosphate dehydrogenase [NAD(P)+]"/>
    <property type="match status" value="1"/>
</dbReference>
<comment type="pathway">
    <text evidence="13">Membrane lipid metabolism; glycerophospholipid metabolism.</text>
</comment>
<feature type="binding site" evidence="13">
    <location>
        <position position="140"/>
    </location>
    <ligand>
        <name>sn-glycerol 3-phosphate</name>
        <dbReference type="ChEBI" id="CHEBI:57597"/>
    </ligand>
</feature>
<dbReference type="GO" id="GO:0141153">
    <property type="term" value="F:glycerol-3-phosphate dehydrogenase (NADP+) activity"/>
    <property type="evidence" value="ECO:0007669"/>
    <property type="project" value="RHEA"/>
</dbReference>
<feature type="binding site" evidence="13">
    <location>
        <position position="285"/>
    </location>
    <ligand>
        <name>NADPH</name>
        <dbReference type="ChEBI" id="CHEBI:57783"/>
    </ligand>
</feature>
<evidence type="ECO:0000256" key="7">
    <source>
        <dbReference type="ARBA" id="ARBA00023209"/>
    </source>
</evidence>
<dbReference type="GO" id="GO:0051287">
    <property type="term" value="F:NAD binding"/>
    <property type="evidence" value="ECO:0007669"/>
    <property type="project" value="InterPro"/>
</dbReference>
<feature type="binding site" evidence="15">
    <location>
        <begin position="259"/>
        <end position="260"/>
    </location>
    <ligand>
        <name>substrate</name>
    </ligand>
</feature>
<protein>
    <recommendedName>
        <fullName evidence="11 13">Glycerol-3-phosphate dehydrogenase [NAD(P)+]</fullName>
        <ecNumber evidence="10 13">1.1.1.94</ecNumber>
    </recommendedName>
    <alternativeName>
        <fullName evidence="13">NAD(P)(+)-dependent glycerol-3-phosphate dehydrogenase</fullName>
    </alternativeName>
    <alternativeName>
        <fullName evidence="12 13">NAD(P)H-dependent dihydroxyacetone-phosphate reductase</fullName>
    </alternativeName>
</protein>
<dbReference type="InterPro" id="IPR006168">
    <property type="entry name" value="G3P_DH_NAD-dep"/>
</dbReference>
<feature type="binding site" evidence="16">
    <location>
        <position position="259"/>
    </location>
    <ligand>
        <name>NAD(+)</name>
        <dbReference type="ChEBI" id="CHEBI:57540"/>
    </ligand>
</feature>
<dbReference type="GO" id="GO:0046168">
    <property type="term" value="P:glycerol-3-phosphate catabolic process"/>
    <property type="evidence" value="ECO:0007669"/>
    <property type="project" value="InterPro"/>
</dbReference>
<dbReference type="GO" id="GO:0008654">
    <property type="term" value="P:phospholipid biosynthetic process"/>
    <property type="evidence" value="ECO:0007669"/>
    <property type="project" value="UniProtKB-KW"/>
</dbReference>
<feature type="binding site" evidence="13">
    <location>
        <position position="283"/>
    </location>
    <ligand>
        <name>NADPH</name>
        <dbReference type="ChEBI" id="CHEBI:57783"/>
    </ligand>
</feature>
<evidence type="ECO:0000256" key="12">
    <source>
        <dbReference type="ARBA" id="ARBA00080511"/>
    </source>
</evidence>
<feature type="binding site" evidence="13">
    <location>
        <position position="195"/>
    </location>
    <ligand>
        <name>sn-glycerol 3-phosphate</name>
        <dbReference type="ChEBI" id="CHEBI:57597"/>
    </ligand>
</feature>
<organism evidence="20">
    <name type="scientific">uncultured bacterium CSLF42</name>
    <dbReference type="NCBI Taxonomy" id="1091574"/>
    <lineage>
        <taxon>Bacteria</taxon>
        <taxon>environmental samples</taxon>
    </lineage>
</organism>
<dbReference type="InterPro" id="IPR006109">
    <property type="entry name" value="G3P_DH_NAD-dep_C"/>
</dbReference>
<evidence type="ECO:0000256" key="14">
    <source>
        <dbReference type="PIRSR" id="PIRSR000114-1"/>
    </source>
</evidence>
<evidence type="ECO:0000256" key="5">
    <source>
        <dbReference type="ARBA" id="ARBA00023027"/>
    </source>
</evidence>
<dbReference type="FunFam" id="3.40.50.720:FF:000019">
    <property type="entry name" value="Glycerol-3-phosphate dehydrogenase [NAD(P)+]"/>
    <property type="match status" value="1"/>
</dbReference>
<keyword evidence="4 13" id="KW-0560">Oxidoreductase</keyword>
<feature type="binding site" evidence="13">
    <location>
        <position position="259"/>
    </location>
    <ligand>
        <name>NADPH</name>
        <dbReference type="ChEBI" id="CHEBI:57783"/>
    </ligand>
</feature>
<feature type="binding site" evidence="13">
    <location>
        <position position="144"/>
    </location>
    <ligand>
        <name>NADPH</name>
        <dbReference type="ChEBI" id="CHEBI:57783"/>
    </ligand>
</feature>
<feature type="binding site" evidence="16">
    <location>
        <begin position="11"/>
        <end position="16"/>
    </location>
    <ligand>
        <name>NAD(+)</name>
        <dbReference type="ChEBI" id="CHEBI:57540"/>
    </ligand>
</feature>
<sequence length="344" mass="37306">MTSSERIAVLGAGSWGATLAGLLADKGQEVALWEIDPKAAQQLDTTRRLATLPDLALPPSVKVSATMADVLRNCGIIVSATPTHFVRATMKTARGTGALNPHALIVSVSKGLEEKTLKQMSEVIEEELGIARSQIAVLGGPSHAEEVCRRIPTLTVIAGSDVSHIQRLQKVFQREFFRVYIHSDMMGVEISGALKNIFAIASGISDGLGYGDNTRAALLTRGLNEMTRIGVKMGAQRLTFFGLAGMGDLMVTCLSRHSRNWQLGHKIGLGKTPGEALAEMTMVAEGFKTAPSAHQLAQRLGLDCPLTREIYDVLYGNKDPRTSLHDLMRRETYTEWQGLPEEMV</sequence>
<evidence type="ECO:0000256" key="16">
    <source>
        <dbReference type="PIRSR" id="PIRSR000114-3"/>
    </source>
</evidence>
<dbReference type="NCBIfam" id="NF000942">
    <property type="entry name" value="PRK00094.1-4"/>
    <property type="match status" value="1"/>
</dbReference>
<feature type="binding site" evidence="13">
    <location>
        <position position="259"/>
    </location>
    <ligand>
        <name>sn-glycerol 3-phosphate</name>
        <dbReference type="ChEBI" id="CHEBI:57597"/>
    </ligand>
</feature>
<dbReference type="Pfam" id="PF01210">
    <property type="entry name" value="NAD_Gly3P_dh_N"/>
    <property type="match status" value="1"/>
</dbReference>
<evidence type="ECO:0000313" key="20">
    <source>
        <dbReference type="EMBL" id="AEQ20585.1"/>
    </source>
</evidence>
<dbReference type="HAMAP" id="MF_00394">
    <property type="entry name" value="NAD_Glyc3P_dehydrog"/>
    <property type="match status" value="1"/>
</dbReference>
<evidence type="ECO:0000256" key="6">
    <source>
        <dbReference type="ARBA" id="ARBA00023098"/>
    </source>
</evidence>
<evidence type="ECO:0000256" key="3">
    <source>
        <dbReference type="ARBA" id="ARBA00022857"/>
    </source>
</evidence>
<evidence type="ECO:0000256" key="8">
    <source>
        <dbReference type="ARBA" id="ARBA00023264"/>
    </source>
</evidence>
<accession>G4WVY3</accession>
<feature type="binding site" evidence="16">
    <location>
        <position position="144"/>
    </location>
    <ligand>
        <name>NAD(+)</name>
        <dbReference type="ChEBI" id="CHEBI:57540"/>
    </ligand>
</feature>
<keyword evidence="6 13" id="KW-0443">Lipid metabolism</keyword>
<dbReference type="NCBIfam" id="NF000940">
    <property type="entry name" value="PRK00094.1-2"/>
    <property type="match status" value="1"/>
</dbReference>
<comment type="catalytic activity">
    <reaction evidence="13">
        <text>sn-glycerol 3-phosphate + NAD(+) = dihydroxyacetone phosphate + NADH + H(+)</text>
        <dbReference type="Rhea" id="RHEA:11092"/>
        <dbReference type="ChEBI" id="CHEBI:15378"/>
        <dbReference type="ChEBI" id="CHEBI:57540"/>
        <dbReference type="ChEBI" id="CHEBI:57597"/>
        <dbReference type="ChEBI" id="CHEBI:57642"/>
        <dbReference type="ChEBI" id="CHEBI:57945"/>
        <dbReference type="EC" id="1.1.1.94"/>
    </reaction>
</comment>
<evidence type="ECO:0000256" key="1">
    <source>
        <dbReference type="ARBA" id="ARBA00011009"/>
    </source>
</evidence>
<dbReference type="GO" id="GO:0005975">
    <property type="term" value="P:carbohydrate metabolic process"/>
    <property type="evidence" value="ECO:0007669"/>
    <property type="project" value="InterPro"/>
</dbReference>
<dbReference type="InterPro" id="IPR011128">
    <property type="entry name" value="G3P_DH_NAD-dep_N"/>
</dbReference>
<dbReference type="Gene3D" id="1.10.1040.10">
    <property type="entry name" value="N-(1-d-carboxylethyl)-l-norvaline Dehydrogenase, domain 2"/>
    <property type="match status" value="1"/>
</dbReference>
<dbReference type="SUPFAM" id="SSF48179">
    <property type="entry name" value="6-phosphogluconate dehydrogenase C-terminal domain-like"/>
    <property type="match status" value="1"/>
</dbReference>
<proteinExistence type="inferred from homology"/>
<dbReference type="GO" id="GO:0141152">
    <property type="term" value="F:glycerol-3-phosphate dehydrogenase (NAD+) activity"/>
    <property type="evidence" value="ECO:0007669"/>
    <property type="project" value="RHEA"/>
</dbReference>
<dbReference type="InterPro" id="IPR036291">
    <property type="entry name" value="NAD(P)-bd_dom_sf"/>
</dbReference>
<gene>
    <name evidence="13" type="primary">gpsA</name>
</gene>
<dbReference type="AlphaFoldDB" id="G4WVY3"/>
<dbReference type="SUPFAM" id="SSF51735">
    <property type="entry name" value="NAD(P)-binding Rossmann-fold domains"/>
    <property type="match status" value="1"/>
</dbReference>
<feature type="binding site" evidence="16">
    <location>
        <position position="85"/>
    </location>
    <ligand>
        <name>NAD(+)</name>
        <dbReference type="ChEBI" id="CHEBI:57540"/>
    </ligand>
</feature>
<feature type="binding site" evidence="13">
    <location>
        <position position="260"/>
    </location>
    <ligand>
        <name>sn-glycerol 3-phosphate</name>
        <dbReference type="ChEBI" id="CHEBI:57597"/>
    </ligand>
</feature>
<comment type="caution">
    <text evidence="13">Lacks conserved residue(s) required for the propagation of feature annotation.</text>
</comment>
<dbReference type="Pfam" id="PF07479">
    <property type="entry name" value="NAD_Gly3P_dh_C"/>
    <property type="match status" value="1"/>
</dbReference>
<evidence type="ECO:0000256" key="17">
    <source>
        <dbReference type="RuleBase" id="RU000437"/>
    </source>
</evidence>
<keyword evidence="13" id="KW-0963">Cytoplasm</keyword>
<dbReference type="GO" id="GO:0005829">
    <property type="term" value="C:cytosol"/>
    <property type="evidence" value="ECO:0007669"/>
    <property type="project" value="TreeGrafter"/>
</dbReference>
<name>G4WVY3_9BACT</name>